<gene>
    <name evidence="6" type="ORF">EG242_06395</name>
</gene>
<dbReference type="SUPFAM" id="SSF46894">
    <property type="entry name" value="C-terminal effector domain of the bipartite response regulators"/>
    <property type="match status" value="1"/>
</dbReference>
<comment type="caution">
    <text evidence="6">The sequence shown here is derived from an EMBL/GenBank/DDBJ whole genome shotgun (WGS) entry which is preliminary data.</text>
</comment>
<evidence type="ECO:0000259" key="4">
    <source>
        <dbReference type="PROSITE" id="PS50043"/>
    </source>
</evidence>
<name>A0A3P1B267_9FLAO</name>
<organism evidence="6 7">
    <name type="scientific">Paenimyroides viscosum</name>
    <dbReference type="NCBI Taxonomy" id="2488729"/>
    <lineage>
        <taxon>Bacteria</taxon>
        <taxon>Pseudomonadati</taxon>
        <taxon>Bacteroidota</taxon>
        <taxon>Flavobacteriia</taxon>
        <taxon>Flavobacteriales</taxon>
        <taxon>Flavobacteriaceae</taxon>
        <taxon>Paenimyroides</taxon>
    </lineage>
</organism>
<evidence type="ECO:0000313" key="6">
    <source>
        <dbReference type="EMBL" id="RRA95246.1"/>
    </source>
</evidence>
<keyword evidence="2" id="KW-0238">DNA-binding</keyword>
<evidence type="ECO:0000256" key="2">
    <source>
        <dbReference type="ARBA" id="ARBA00023125"/>
    </source>
</evidence>
<keyword evidence="7" id="KW-1185">Reference proteome</keyword>
<evidence type="ECO:0008006" key="8">
    <source>
        <dbReference type="Google" id="ProtNLM"/>
    </source>
</evidence>
<protein>
    <recommendedName>
        <fullName evidence="8">PAS domain-containing protein</fullName>
    </recommendedName>
</protein>
<dbReference type="Gene3D" id="1.10.10.10">
    <property type="entry name" value="Winged helix-like DNA-binding domain superfamily/Winged helix DNA-binding domain"/>
    <property type="match status" value="1"/>
</dbReference>
<feature type="domain" description="HTH luxR-type" evidence="4">
    <location>
        <begin position="169"/>
        <end position="234"/>
    </location>
</feature>
<evidence type="ECO:0000259" key="5">
    <source>
        <dbReference type="PROSITE" id="PS50112"/>
    </source>
</evidence>
<keyword evidence="1" id="KW-0805">Transcription regulation</keyword>
<dbReference type="GO" id="GO:0006355">
    <property type="term" value="P:regulation of DNA-templated transcription"/>
    <property type="evidence" value="ECO:0007669"/>
    <property type="project" value="InterPro"/>
</dbReference>
<keyword evidence="3" id="KW-0804">Transcription</keyword>
<dbReference type="InterPro" id="IPR013655">
    <property type="entry name" value="PAS_fold_3"/>
</dbReference>
<dbReference type="SMART" id="SM00421">
    <property type="entry name" value="HTH_LUXR"/>
    <property type="match status" value="1"/>
</dbReference>
<evidence type="ECO:0000313" key="7">
    <source>
        <dbReference type="Proteomes" id="UP000268372"/>
    </source>
</evidence>
<dbReference type="OrthoDB" id="965844at2"/>
<dbReference type="InterPro" id="IPR016032">
    <property type="entry name" value="Sig_transdc_resp-reg_C-effctor"/>
</dbReference>
<reference evidence="6 7" key="1">
    <citation type="submission" date="2018-11" db="EMBL/GenBank/DDBJ databases">
        <title>Flavobacterium sp. nov., YIM 102796 draft genome.</title>
        <authorList>
            <person name="Li G."/>
            <person name="Jiang Y."/>
        </authorList>
    </citation>
    <scope>NUCLEOTIDE SEQUENCE [LARGE SCALE GENOMIC DNA]</scope>
    <source>
        <strain evidence="6 7">YIM 102796</strain>
    </source>
</reference>
<dbReference type="EMBL" id="RQTJ01000010">
    <property type="protein sequence ID" value="RRA95246.1"/>
    <property type="molecule type" value="Genomic_DNA"/>
</dbReference>
<dbReference type="PRINTS" id="PR00038">
    <property type="entry name" value="HTHLUXR"/>
</dbReference>
<dbReference type="InterPro" id="IPR000792">
    <property type="entry name" value="Tscrpt_reg_LuxR_C"/>
</dbReference>
<feature type="domain" description="PAS" evidence="5">
    <location>
        <begin position="21"/>
        <end position="77"/>
    </location>
</feature>
<evidence type="ECO:0000256" key="1">
    <source>
        <dbReference type="ARBA" id="ARBA00023015"/>
    </source>
</evidence>
<dbReference type="PROSITE" id="PS50043">
    <property type="entry name" value="HTH_LUXR_2"/>
    <property type="match status" value="1"/>
</dbReference>
<dbReference type="InterPro" id="IPR035965">
    <property type="entry name" value="PAS-like_dom_sf"/>
</dbReference>
<dbReference type="GO" id="GO:0003677">
    <property type="term" value="F:DNA binding"/>
    <property type="evidence" value="ECO:0007669"/>
    <property type="project" value="UniProtKB-KW"/>
</dbReference>
<dbReference type="Proteomes" id="UP000268372">
    <property type="component" value="Unassembled WGS sequence"/>
</dbReference>
<dbReference type="RefSeq" id="WP_124899070.1">
    <property type="nucleotide sequence ID" value="NZ_RQTJ01000010.1"/>
</dbReference>
<dbReference type="CDD" id="cd06170">
    <property type="entry name" value="LuxR_C_like"/>
    <property type="match status" value="1"/>
</dbReference>
<sequence length="236" mass="27644">MEDTIATKWNVLVNNQKSQSEADNKTESVEQISSYIFIYDCYENSILYVNKAFETLTGYNSHEFNLDFLIGMIHPEDVPYFFASEERGLNFTNKLLFNEHFKYLLSYSYRIKTKNGSYIRILQQCQALEVNNSGHLTKTLVIHKRIADFDVLPKNDYKILDKSNNVYINEQNSYNLSERELEILNLIKLGYNSERIAFELKISTNTVRTHRKNILTKAKSNSFIELIKKISISDFE</sequence>
<dbReference type="PROSITE" id="PS00622">
    <property type="entry name" value="HTH_LUXR_1"/>
    <property type="match status" value="1"/>
</dbReference>
<dbReference type="PROSITE" id="PS50112">
    <property type="entry name" value="PAS"/>
    <property type="match status" value="1"/>
</dbReference>
<dbReference type="SUPFAM" id="SSF55785">
    <property type="entry name" value="PYP-like sensor domain (PAS domain)"/>
    <property type="match status" value="1"/>
</dbReference>
<evidence type="ECO:0000256" key="3">
    <source>
        <dbReference type="ARBA" id="ARBA00023163"/>
    </source>
</evidence>
<dbReference type="Gene3D" id="3.30.450.20">
    <property type="entry name" value="PAS domain"/>
    <property type="match status" value="1"/>
</dbReference>
<dbReference type="CDD" id="cd00130">
    <property type="entry name" value="PAS"/>
    <property type="match status" value="1"/>
</dbReference>
<accession>A0A3P1B267</accession>
<dbReference type="Pfam" id="PF08447">
    <property type="entry name" value="PAS_3"/>
    <property type="match status" value="1"/>
</dbReference>
<dbReference type="PANTHER" id="PTHR44688:SF16">
    <property type="entry name" value="DNA-BINDING TRANSCRIPTIONAL ACTIVATOR DEVR_DOSR"/>
    <property type="match status" value="1"/>
</dbReference>
<dbReference type="Pfam" id="PF00196">
    <property type="entry name" value="GerE"/>
    <property type="match status" value="1"/>
</dbReference>
<dbReference type="PANTHER" id="PTHR44688">
    <property type="entry name" value="DNA-BINDING TRANSCRIPTIONAL ACTIVATOR DEVR_DOSR"/>
    <property type="match status" value="1"/>
</dbReference>
<dbReference type="InterPro" id="IPR036388">
    <property type="entry name" value="WH-like_DNA-bd_sf"/>
</dbReference>
<proteinExistence type="predicted"/>
<dbReference type="AlphaFoldDB" id="A0A3P1B267"/>
<dbReference type="InterPro" id="IPR000014">
    <property type="entry name" value="PAS"/>
</dbReference>